<keyword evidence="3" id="KW-1185">Reference proteome</keyword>
<dbReference type="PANTHER" id="PTHR33710">
    <property type="entry name" value="BNAC02G09200D PROTEIN"/>
    <property type="match status" value="1"/>
</dbReference>
<dbReference type="EMBL" id="JAZDWU010000003">
    <property type="protein sequence ID" value="KAL0008906.1"/>
    <property type="molecule type" value="Genomic_DNA"/>
</dbReference>
<evidence type="ECO:0000256" key="1">
    <source>
        <dbReference type="SAM" id="MobiDB-lite"/>
    </source>
</evidence>
<evidence type="ECO:0000313" key="2">
    <source>
        <dbReference type="EMBL" id="KAL0008906.1"/>
    </source>
</evidence>
<feature type="compositionally biased region" description="Basic and acidic residues" evidence="1">
    <location>
        <begin position="1"/>
        <end position="19"/>
    </location>
</feature>
<name>A0AAW2DER4_9ROSI</name>
<proteinExistence type="predicted"/>
<feature type="region of interest" description="Disordered" evidence="1">
    <location>
        <begin position="1"/>
        <end position="27"/>
    </location>
</feature>
<organism evidence="2 3">
    <name type="scientific">Lithocarpus litseifolius</name>
    <dbReference type="NCBI Taxonomy" id="425828"/>
    <lineage>
        <taxon>Eukaryota</taxon>
        <taxon>Viridiplantae</taxon>
        <taxon>Streptophyta</taxon>
        <taxon>Embryophyta</taxon>
        <taxon>Tracheophyta</taxon>
        <taxon>Spermatophyta</taxon>
        <taxon>Magnoliopsida</taxon>
        <taxon>eudicotyledons</taxon>
        <taxon>Gunneridae</taxon>
        <taxon>Pentapetalae</taxon>
        <taxon>rosids</taxon>
        <taxon>fabids</taxon>
        <taxon>Fagales</taxon>
        <taxon>Fagaceae</taxon>
        <taxon>Lithocarpus</taxon>
    </lineage>
</organism>
<protein>
    <recommendedName>
        <fullName evidence="4">Reverse transcriptase</fullName>
    </recommendedName>
</protein>
<dbReference type="PANTHER" id="PTHR33710:SF62">
    <property type="entry name" value="DUF4283 DOMAIN PROTEIN"/>
    <property type="match status" value="1"/>
</dbReference>
<dbReference type="Proteomes" id="UP001459277">
    <property type="component" value="Unassembled WGS sequence"/>
</dbReference>
<gene>
    <name evidence="2" type="ORF">SO802_010408</name>
</gene>
<dbReference type="AlphaFoldDB" id="A0AAW2DER4"/>
<comment type="caution">
    <text evidence="2">The sequence shown here is derived from an EMBL/GenBank/DDBJ whole genome shotgun (WGS) entry which is preliminary data.</text>
</comment>
<dbReference type="SUPFAM" id="SSF56219">
    <property type="entry name" value="DNase I-like"/>
    <property type="match status" value="1"/>
</dbReference>
<dbReference type="Gene3D" id="3.60.10.10">
    <property type="entry name" value="Endonuclease/exonuclease/phosphatase"/>
    <property type="match status" value="1"/>
</dbReference>
<accession>A0AAW2DER4</accession>
<evidence type="ECO:0000313" key="3">
    <source>
        <dbReference type="Proteomes" id="UP001459277"/>
    </source>
</evidence>
<evidence type="ECO:0008006" key="4">
    <source>
        <dbReference type="Google" id="ProtNLM"/>
    </source>
</evidence>
<reference evidence="2 3" key="1">
    <citation type="submission" date="2024-01" db="EMBL/GenBank/DDBJ databases">
        <title>A telomere-to-telomere, gap-free genome of sweet tea (Lithocarpus litseifolius).</title>
        <authorList>
            <person name="Zhou J."/>
        </authorList>
    </citation>
    <scope>NUCLEOTIDE SEQUENCE [LARGE SCALE GENOMIC DNA]</scope>
    <source>
        <strain evidence="2">Zhou-2022a</strain>
        <tissue evidence="2">Leaf</tissue>
    </source>
</reference>
<sequence length="456" mass="51100">MKEIDMELDGHMHNDKGESDSSSLKVGGAESQGVGLLLVEESTLAGTNLGVVESLVQTEVGLAKIVSYTKQVEGTQSIQSSVDEGADLAQSIQQEHVQSTEGGAGLSKIKKQPTWTRLVRMDAGPVELIKDGAMSILGKRNMLAMFAAGEAEDTTSTGKRGKVGDDLQMTESAGVVVEDDGFVWHLIELYGWPEANEKRKSWTLLSHLRSFIEGPWCCIGDFNAMLHASEKQSVHAPYYNQMEDFRVALEECELADLGFSGHKFTWTNRRPGSAYTKQRLDRATANRVWMEKFPASSVSHLFSHASDHLPILLKTMKDRRVRGRGAIGFKFEENWLLWADCEESVIEAWAKGGGDSSGLRGVRDHIKTCGVELYAWSTSKTKPETEEIKRLQKKLELMNESELTEESRSELLLVSKQLDDLLLKQAIFWRQRSRVSWLNYGDRNTKFFHSKAPQRR</sequence>
<dbReference type="InterPro" id="IPR036691">
    <property type="entry name" value="Endo/exonu/phosph_ase_sf"/>
</dbReference>